<reference evidence="1 2" key="1">
    <citation type="journal article" date="2014" name="PLoS Genet.">
        <title>The Genome of Spironucleus salmonicida Highlights a Fish Pathogen Adapted to Fluctuating Environments.</title>
        <authorList>
            <person name="Xu F."/>
            <person name="Jerlstrom-Hultqvist J."/>
            <person name="Einarsson E."/>
            <person name="Astvaldsson A."/>
            <person name="Svard S.G."/>
            <person name="Andersson J.O."/>
        </authorList>
    </citation>
    <scope>NUCLEOTIDE SEQUENCE</scope>
    <source>
        <strain evidence="2">ATCC 50377</strain>
    </source>
</reference>
<name>V6LL29_9EUKA</name>
<dbReference type="EMBL" id="AUWU02000002">
    <property type="protein sequence ID" value="KAH0576343.1"/>
    <property type="molecule type" value="Genomic_DNA"/>
</dbReference>
<keyword evidence="3" id="KW-1185">Reference proteome</keyword>
<dbReference type="Proteomes" id="UP000018208">
    <property type="component" value="Unassembled WGS sequence"/>
</dbReference>
<protein>
    <submittedName>
        <fullName evidence="1">Uncharacterized protein</fullName>
    </submittedName>
</protein>
<sequence>MQKLIQNLRLLEIYARKRQALQNVPETQHLSALIKNQLLSEGIPLESLGESLAKLDLHAQLRYAVLELTAENPQQQLLAAQKLAKLQVYIHKKDVKTSVLHVLVDEVLIAIYGLKKDAEWRGFRVLEEVRSGARGGNYAAYERLLQIVKQEL</sequence>
<organism evidence="1">
    <name type="scientific">Spironucleus salmonicida</name>
    <dbReference type="NCBI Taxonomy" id="348837"/>
    <lineage>
        <taxon>Eukaryota</taxon>
        <taxon>Metamonada</taxon>
        <taxon>Diplomonadida</taxon>
        <taxon>Hexamitidae</taxon>
        <taxon>Hexamitinae</taxon>
        <taxon>Spironucleus</taxon>
    </lineage>
</organism>
<evidence type="ECO:0000313" key="2">
    <source>
        <dbReference type="EMBL" id="KAH0576343.1"/>
    </source>
</evidence>
<dbReference type="EMBL" id="KI546116">
    <property type="protein sequence ID" value="EST44446.1"/>
    <property type="molecule type" value="Genomic_DNA"/>
</dbReference>
<reference evidence="2" key="2">
    <citation type="submission" date="2020-12" db="EMBL/GenBank/DDBJ databases">
        <title>New Spironucleus salmonicida genome in near-complete chromosomes.</title>
        <authorList>
            <person name="Xu F."/>
            <person name="Kurt Z."/>
            <person name="Jimenez-Gonzalez A."/>
            <person name="Astvaldsson A."/>
            <person name="Andersson J.O."/>
            <person name="Svard S.G."/>
        </authorList>
    </citation>
    <scope>NUCLEOTIDE SEQUENCE</scope>
    <source>
        <strain evidence="2">ATCC 50377</strain>
    </source>
</reference>
<proteinExistence type="predicted"/>
<accession>V6LL29</accession>
<gene>
    <name evidence="1" type="ORF">SS50377_15754</name>
    <name evidence="2" type="ORF">SS50377_21906</name>
</gene>
<dbReference type="AlphaFoldDB" id="V6LL29"/>
<dbReference type="VEuPathDB" id="GiardiaDB:SS50377_21906"/>
<evidence type="ECO:0000313" key="3">
    <source>
        <dbReference type="Proteomes" id="UP000018208"/>
    </source>
</evidence>
<evidence type="ECO:0000313" key="1">
    <source>
        <dbReference type="EMBL" id="EST44446.1"/>
    </source>
</evidence>